<evidence type="ECO:0000259" key="6">
    <source>
        <dbReference type="PROSITE" id="PS50157"/>
    </source>
</evidence>
<feature type="domain" description="C2H2-type" evidence="6">
    <location>
        <begin position="222"/>
        <end position="251"/>
    </location>
</feature>
<dbReference type="Gene3D" id="3.30.160.60">
    <property type="entry name" value="Classic Zinc Finger"/>
    <property type="match status" value="1"/>
</dbReference>
<dbReference type="InterPro" id="IPR041661">
    <property type="entry name" value="ZN622/Rei1/Reh1_Znf-C2H2"/>
</dbReference>
<dbReference type="RefSeq" id="XP_029637456.1">
    <property type="nucleotide sequence ID" value="XM_029781596.2"/>
</dbReference>
<dbReference type="SMART" id="SM00355">
    <property type="entry name" value="ZnF_C2H2"/>
    <property type="match status" value="5"/>
</dbReference>
<evidence type="ECO:0000313" key="7">
    <source>
        <dbReference type="Proteomes" id="UP000515154"/>
    </source>
</evidence>
<evidence type="ECO:0000256" key="5">
    <source>
        <dbReference type="PROSITE-ProRule" id="PRU00042"/>
    </source>
</evidence>
<dbReference type="PANTHER" id="PTHR13267">
    <property type="entry name" value="ZINC FINGER PROTEIN 277"/>
    <property type="match status" value="1"/>
</dbReference>
<dbReference type="InterPro" id="IPR036236">
    <property type="entry name" value="Znf_C2H2_sf"/>
</dbReference>
<dbReference type="AlphaFoldDB" id="A0A6P7SHL7"/>
<dbReference type="Pfam" id="PF12756">
    <property type="entry name" value="zf-C2H2_2"/>
    <property type="match status" value="2"/>
</dbReference>
<keyword evidence="7" id="KW-1185">Reference proteome</keyword>
<dbReference type="SUPFAM" id="SSF57667">
    <property type="entry name" value="beta-beta-alpha zinc fingers"/>
    <property type="match status" value="2"/>
</dbReference>
<evidence type="ECO:0000256" key="4">
    <source>
        <dbReference type="ARBA" id="ARBA00034119"/>
    </source>
</evidence>
<dbReference type="PROSITE" id="PS50157">
    <property type="entry name" value="ZINC_FINGER_C2H2_2"/>
    <property type="match status" value="2"/>
</dbReference>
<sequence length="447" mass="52361">MASCGEEIGELPVLETLCLTLPDSNAVDDTDDNKQDTLSVEDEASQSQTSEDLCSCIFCTYTVNISQDKDSLLRHLIISHKLVVADVKLIANLKKYILYWKKRMKGHPITDFCSTIVLNSKESDIGKRENYYLLSDVFPEDKYLRQYLQKKRLETALEVQQKERTDQTFSRDCLFCREHFLGNRSELFNHMAFDHGFNVGQPDNLVFVSEFLDKLQQKLDNLQCLYCEKTFRDRPTLKEHMRKKQHKRIKSNNTLYDKYYIINYLEIGKNWENFESSEEFSTDFDCEENWDGWHDESGSTAVCLFCDFSSADADILLQHMKDSHGLDLNLLKKEHNLDFYQQVKLINYIRRQVHLLKCISCDKQFESKDVLMLHLHSSGHSQQIPKSNMWMQPQYYFPTYENDNLLCQLMDNTIPEANNSGMMSEDCDFKPENFLPECILNEILSIN</sequence>
<dbReference type="PANTHER" id="PTHR13267:SF3">
    <property type="entry name" value="ZINC FINGER PROTEIN 277"/>
    <property type="match status" value="1"/>
</dbReference>
<dbReference type="InterPro" id="IPR040048">
    <property type="entry name" value="ZNF277"/>
</dbReference>
<reference evidence="8" key="1">
    <citation type="submission" date="2025-08" db="UniProtKB">
        <authorList>
            <consortium name="RefSeq"/>
        </authorList>
    </citation>
    <scope>IDENTIFICATION</scope>
</reference>
<keyword evidence="3" id="KW-0862">Zinc</keyword>
<dbReference type="Proteomes" id="UP000515154">
    <property type="component" value="Linkage group LG6"/>
</dbReference>
<evidence type="ECO:0000256" key="3">
    <source>
        <dbReference type="ARBA" id="ARBA00022833"/>
    </source>
</evidence>
<comment type="similarity">
    <text evidence="4">Belongs to the ZNF277 family.</text>
</comment>
<accession>A0A6P7SHL7</accession>
<name>A0A6P7SHL7_9MOLL</name>
<dbReference type="PROSITE" id="PS00028">
    <property type="entry name" value="ZINC_FINGER_C2H2_1"/>
    <property type="match status" value="2"/>
</dbReference>
<protein>
    <submittedName>
        <fullName evidence="8">Zinc finger protein 277</fullName>
    </submittedName>
</protein>
<proteinExistence type="inferred from homology"/>
<dbReference type="InterPro" id="IPR013087">
    <property type="entry name" value="Znf_C2H2_type"/>
</dbReference>
<evidence type="ECO:0000256" key="2">
    <source>
        <dbReference type="ARBA" id="ARBA00022771"/>
    </source>
</evidence>
<keyword evidence="2 5" id="KW-0863">Zinc-finger</keyword>
<dbReference type="GO" id="GO:0008270">
    <property type="term" value="F:zinc ion binding"/>
    <property type="evidence" value="ECO:0007669"/>
    <property type="project" value="UniProtKB-KW"/>
</dbReference>
<keyword evidence="1" id="KW-0479">Metal-binding</keyword>
<organism evidence="7 8">
    <name type="scientific">Octopus sinensis</name>
    <name type="common">East Asian common octopus</name>
    <dbReference type="NCBI Taxonomy" id="2607531"/>
    <lineage>
        <taxon>Eukaryota</taxon>
        <taxon>Metazoa</taxon>
        <taxon>Spiralia</taxon>
        <taxon>Lophotrochozoa</taxon>
        <taxon>Mollusca</taxon>
        <taxon>Cephalopoda</taxon>
        <taxon>Coleoidea</taxon>
        <taxon>Octopodiformes</taxon>
        <taxon>Octopoda</taxon>
        <taxon>Incirrata</taxon>
        <taxon>Octopodidae</taxon>
        <taxon>Octopus</taxon>
    </lineage>
</organism>
<evidence type="ECO:0000313" key="8">
    <source>
        <dbReference type="RefSeq" id="XP_029637456.1"/>
    </source>
</evidence>
<dbReference type="KEGG" id="osn:115212826"/>
<evidence type="ECO:0000256" key="1">
    <source>
        <dbReference type="ARBA" id="ARBA00022723"/>
    </source>
</evidence>
<feature type="domain" description="C2H2-type" evidence="6">
    <location>
        <begin position="356"/>
        <end position="385"/>
    </location>
</feature>
<gene>
    <name evidence="8" type="primary">LOC115212826</name>
</gene>